<dbReference type="RefSeq" id="WP_074664498.1">
    <property type="nucleotide sequence ID" value="NZ_FOJH01000103.1"/>
</dbReference>
<proteinExistence type="predicted"/>
<sequence length="490" mass="56528">MASLEDDQYQRSAAYYKDVQRQYIRATNSIQMDIIRWYQRLADNNDISYAGAKKLLKKNELKEFRWTVEDYIKAGEENAVDQRWMKEMENASARHHISYLEAMKLQMQQHAELLSTEFEGGMTDYLRKSYGEQYYHTAYEIAKGTGMGSNLVQLDNRKMDVIIRHPWAQDGANFSDRIWTNKGKLVRNLHTELTQNIIRGASPQKAIDSLSKTMEVSRSQAGRLIMTESAAISSAAQKDCLKELGVEKYEILATLDGQTSEICRDMDGKVFDMKDYRVGVTAPPFHPNCRSTTVPYFDDEFTEGEQRAARDGDGETYYVPADLKYKDWKRKFVVEKGIEPDIMKSGARITDLFSKEAEDFAKMYYAEIRGFSTDAGKIAGNLGKSETDIRKIKEYLFEAESLTDPDTGVRRRFDPDCAIAQSWQRLMIGKDIKPHDRTLIEHELLEMEIKRRNPGISHQQAHELASQKYDYNKEVLEYYGSLEKHKKDPG</sequence>
<organism evidence="2 3">
    <name type="scientific">Enterocloster clostridioformis</name>
    <dbReference type="NCBI Taxonomy" id="1531"/>
    <lineage>
        <taxon>Bacteria</taxon>
        <taxon>Bacillati</taxon>
        <taxon>Bacillota</taxon>
        <taxon>Clostridia</taxon>
        <taxon>Lachnospirales</taxon>
        <taxon>Lachnospiraceae</taxon>
        <taxon>Enterocloster</taxon>
    </lineage>
</organism>
<name>A0A1I0K9T5_9FIRM</name>
<dbReference type="Pfam" id="PF04233">
    <property type="entry name" value="Phage_Mu_F"/>
    <property type="match status" value="1"/>
</dbReference>
<dbReference type="InterPro" id="IPR006528">
    <property type="entry name" value="Phage_head_morphogenesis_dom"/>
</dbReference>
<evidence type="ECO:0000313" key="3">
    <source>
        <dbReference type="Proteomes" id="UP000182121"/>
    </source>
</evidence>
<protein>
    <submittedName>
        <fullName evidence="2">Phage putative head morphogenesis protein, SPP1 gp7 family</fullName>
    </submittedName>
</protein>
<comment type="caution">
    <text evidence="2">The sequence shown here is derived from an EMBL/GenBank/DDBJ whole genome shotgun (WGS) entry which is preliminary data.</text>
</comment>
<dbReference type="Proteomes" id="UP000182121">
    <property type="component" value="Unassembled WGS sequence"/>
</dbReference>
<feature type="domain" description="Phage head morphogenesis" evidence="1">
    <location>
        <begin position="188"/>
        <end position="293"/>
    </location>
</feature>
<evidence type="ECO:0000259" key="1">
    <source>
        <dbReference type="Pfam" id="PF04233"/>
    </source>
</evidence>
<evidence type="ECO:0000313" key="2">
    <source>
        <dbReference type="EMBL" id="SEU20998.1"/>
    </source>
</evidence>
<dbReference type="EMBL" id="FOIO01000109">
    <property type="protein sequence ID" value="SEU20998.1"/>
    <property type="molecule type" value="Genomic_DNA"/>
</dbReference>
<dbReference type="AlphaFoldDB" id="A0A1I0K9T5"/>
<accession>A0A1I0K9T5</accession>
<gene>
    <name evidence="2" type="ORF">SAMN05216521_11098</name>
</gene>
<dbReference type="NCBIfam" id="TIGR01641">
    <property type="entry name" value="phageSPP1_gp7"/>
    <property type="match status" value="1"/>
</dbReference>
<reference evidence="2 3" key="1">
    <citation type="submission" date="2016-10" db="EMBL/GenBank/DDBJ databases">
        <authorList>
            <person name="Varghese N."/>
            <person name="Submissions S."/>
        </authorList>
    </citation>
    <scope>NUCLEOTIDE SEQUENCE [LARGE SCALE GENOMIC DNA]</scope>
    <source>
        <strain evidence="2 3">NLAE-zl-C196</strain>
    </source>
</reference>